<name>A0A2P2M6V5_RHIMU</name>
<sequence>MKRIQISIPSVMERTLPIMQSTNRMACMIIFLQPREIFILSGTELKNLPKVIICLAFVSQSIMEFYNFSLMSPSATREYVWRFGTDMWRNVWLDAPQMLRKSLYWLQRGSKFS</sequence>
<protein>
    <submittedName>
        <fullName evidence="1">Uncharacterized protein MANES_12G077600</fullName>
    </submittedName>
</protein>
<dbReference type="AlphaFoldDB" id="A0A2P2M6V5"/>
<organism evidence="1">
    <name type="scientific">Rhizophora mucronata</name>
    <name type="common">Asiatic mangrove</name>
    <dbReference type="NCBI Taxonomy" id="61149"/>
    <lineage>
        <taxon>Eukaryota</taxon>
        <taxon>Viridiplantae</taxon>
        <taxon>Streptophyta</taxon>
        <taxon>Embryophyta</taxon>
        <taxon>Tracheophyta</taxon>
        <taxon>Spermatophyta</taxon>
        <taxon>Magnoliopsida</taxon>
        <taxon>eudicotyledons</taxon>
        <taxon>Gunneridae</taxon>
        <taxon>Pentapetalae</taxon>
        <taxon>rosids</taxon>
        <taxon>fabids</taxon>
        <taxon>Malpighiales</taxon>
        <taxon>Rhizophoraceae</taxon>
        <taxon>Rhizophora</taxon>
    </lineage>
</organism>
<reference evidence="1" key="1">
    <citation type="submission" date="2018-02" db="EMBL/GenBank/DDBJ databases">
        <title>Rhizophora mucronata_Transcriptome.</title>
        <authorList>
            <person name="Meera S.P."/>
            <person name="Sreeshan A."/>
            <person name="Augustine A."/>
        </authorList>
    </citation>
    <scope>NUCLEOTIDE SEQUENCE</scope>
    <source>
        <tissue evidence="1">Leaf</tissue>
    </source>
</reference>
<dbReference type="EMBL" id="GGEC01045442">
    <property type="protein sequence ID" value="MBX25926.1"/>
    <property type="molecule type" value="Transcribed_RNA"/>
</dbReference>
<accession>A0A2P2M6V5</accession>
<evidence type="ECO:0000313" key="1">
    <source>
        <dbReference type="EMBL" id="MBX25926.1"/>
    </source>
</evidence>
<proteinExistence type="predicted"/>